<dbReference type="EMBL" id="QUBQ01000001">
    <property type="protein sequence ID" value="REK77839.1"/>
    <property type="molecule type" value="Genomic_DNA"/>
</dbReference>
<proteinExistence type="predicted"/>
<evidence type="ECO:0000256" key="1">
    <source>
        <dbReference type="ARBA" id="ARBA00023125"/>
    </source>
</evidence>
<dbReference type="InterPro" id="IPR001387">
    <property type="entry name" value="Cro/C1-type_HTH"/>
</dbReference>
<organism evidence="3 4">
    <name type="scientific">Paenibacillus paeoniae</name>
    <dbReference type="NCBI Taxonomy" id="2292705"/>
    <lineage>
        <taxon>Bacteria</taxon>
        <taxon>Bacillati</taxon>
        <taxon>Bacillota</taxon>
        <taxon>Bacilli</taxon>
        <taxon>Bacillales</taxon>
        <taxon>Paenibacillaceae</taxon>
        <taxon>Paenibacillus</taxon>
    </lineage>
</organism>
<accession>A0A371PQ28</accession>
<dbReference type="PROSITE" id="PS50943">
    <property type="entry name" value="HTH_CROC1"/>
    <property type="match status" value="1"/>
</dbReference>
<dbReference type="Gene3D" id="1.10.260.40">
    <property type="entry name" value="lambda repressor-like DNA-binding domains"/>
    <property type="match status" value="1"/>
</dbReference>
<dbReference type="Proteomes" id="UP000261905">
    <property type="component" value="Unassembled WGS sequence"/>
</dbReference>
<keyword evidence="1" id="KW-0238">DNA-binding</keyword>
<dbReference type="PANTHER" id="PTHR46558:SF4">
    <property type="entry name" value="DNA-BIDING PHAGE PROTEIN"/>
    <property type="match status" value="1"/>
</dbReference>
<name>A0A371PQ28_9BACL</name>
<sequence>MKHRLKELRAVNGWTQENLSEQVGVSRQTIISIESGRYNPSLELAYKIAKAFRCTIEDVFIFEEGSEES</sequence>
<evidence type="ECO:0000259" key="2">
    <source>
        <dbReference type="PROSITE" id="PS50943"/>
    </source>
</evidence>
<comment type="caution">
    <text evidence="3">The sequence shown here is derived from an EMBL/GenBank/DDBJ whole genome shotgun (WGS) entry which is preliminary data.</text>
</comment>
<reference evidence="3 4" key="1">
    <citation type="submission" date="2018-08" db="EMBL/GenBank/DDBJ databases">
        <title>Paenibacillus sp. M4BSY-1, whole genome shotgun sequence.</title>
        <authorList>
            <person name="Tuo L."/>
        </authorList>
    </citation>
    <scope>NUCLEOTIDE SEQUENCE [LARGE SCALE GENOMIC DNA]</scope>
    <source>
        <strain evidence="3 4">M4BSY-1</strain>
    </source>
</reference>
<dbReference type="InterPro" id="IPR010982">
    <property type="entry name" value="Lambda_DNA-bd_dom_sf"/>
</dbReference>
<evidence type="ECO:0000313" key="4">
    <source>
        <dbReference type="Proteomes" id="UP000261905"/>
    </source>
</evidence>
<dbReference type="PANTHER" id="PTHR46558">
    <property type="entry name" value="TRACRIPTIONAL REGULATORY PROTEIN-RELATED-RELATED"/>
    <property type="match status" value="1"/>
</dbReference>
<dbReference type="AlphaFoldDB" id="A0A371PQ28"/>
<dbReference type="GO" id="GO:0003677">
    <property type="term" value="F:DNA binding"/>
    <property type="evidence" value="ECO:0007669"/>
    <property type="project" value="UniProtKB-KW"/>
</dbReference>
<dbReference type="RefSeq" id="WP_116045734.1">
    <property type="nucleotide sequence ID" value="NZ_QUBQ01000001.1"/>
</dbReference>
<dbReference type="CDD" id="cd00093">
    <property type="entry name" value="HTH_XRE"/>
    <property type="match status" value="1"/>
</dbReference>
<feature type="domain" description="HTH cro/C1-type" evidence="2">
    <location>
        <begin position="5"/>
        <end position="59"/>
    </location>
</feature>
<dbReference type="OrthoDB" id="9808239at2"/>
<protein>
    <submittedName>
        <fullName evidence="3">Transcriptional regulator</fullName>
    </submittedName>
</protein>
<dbReference type="SMART" id="SM00530">
    <property type="entry name" value="HTH_XRE"/>
    <property type="match status" value="1"/>
</dbReference>
<gene>
    <name evidence="3" type="ORF">DX130_04340</name>
</gene>
<evidence type="ECO:0000313" key="3">
    <source>
        <dbReference type="EMBL" id="REK77839.1"/>
    </source>
</evidence>
<dbReference type="Pfam" id="PF01381">
    <property type="entry name" value="HTH_3"/>
    <property type="match status" value="1"/>
</dbReference>
<keyword evidence="4" id="KW-1185">Reference proteome</keyword>
<dbReference type="SUPFAM" id="SSF47413">
    <property type="entry name" value="lambda repressor-like DNA-binding domains"/>
    <property type="match status" value="1"/>
</dbReference>